<sequence length="289" mass="32426">MIKEILRLYEQDESIHNLYVSISNREIFSSQDKKSSHLINIRSMTKSIVSLLIGIALKKEFIKSLETPINYFLPGAPNNISIRDLLTMSSGFDIDDKDLYGLVLNSNDWVRDILNLPLAGKGTFRYKGVDYHLLSAIISKSTGLTVSNFAKTYLFSPLDIIDVEWESDPQGITVGSTGLKISFESLIKISQVLVNNGLENNNEIIPNNWINVFTTNGIPTNLSYGDYGLGWWIKTYKDNIIYRALGSGGQQILIYPIERISIIVTADPKAFNHIESETLSNKILDIITS</sequence>
<feature type="domain" description="Beta-lactamase-related" evidence="1">
    <location>
        <begin position="37"/>
        <end position="265"/>
    </location>
</feature>
<reference evidence="3" key="1">
    <citation type="journal article" date="2019" name="Int. J. Syst. Evol. Microbiol.">
        <title>The Global Catalogue of Microorganisms (GCM) 10K type strain sequencing project: providing services to taxonomists for standard genome sequencing and annotation.</title>
        <authorList>
            <consortium name="The Broad Institute Genomics Platform"/>
            <consortium name="The Broad Institute Genome Sequencing Center for Infectious Disease"/>
            <person name="Wu L."/>
            <person name="Ma J."/>
        </authorList>
    </citation>
    <scope>NUCLEOTIDE SEQUENCE [LARGE SCALE GENOMIC DNA]</scope>
    <source>
        <strain evidence="3">R28</strain>
    </source>
</reference>
<dbReference type="RefSeq" id="WP_377554709.1">
    <property type="nucleotide sequence ID" value="NZ_JBHUHQ010000002.1"/>
</dbReference>
<dbReference type="PANTHER" id="PTHR43283">
    <property type="entry name" value="BETA-LACTAMASE-RELATED"/>
    <property type="match status" value="1"/>
</dbReference>
<dbReference type="Proteomes" id="UP001597383">
    <property type="component" value="Unassembled WGS sequence"/>
</dbReference>
<protein>
    <submittedName>
        <fullName evidence="2">Serine hydrolase domain-containing protein</fullName>
        <ecNumber evidence="2">3.-.-.-</ecNumber>
    </submittedName>
</protein>
<dbReference type="PANTHER" id="PTHR43283:SF7">
    <property type="entry name" value="BETA-LACTAMASE-RELATED DOMAIN-CONTAINING PROTEIN"/>
    <property type="match status" value="1"/>
</dbReference>
<dbReference type="InterPro" id="IPR012338">
    <property type="entry name" value="Beta-lactam/transpept-like"/>
</dbReference>
<dbReference type="InterPro" id="IPR050789">
    <property type="entry name" value="Diverse_Enzym_Activities"/>
</dbReference>
<dbReference type="EC" id="3.-.-.-" evidence="2"/>
<evidence type="ECO:0000313" key="2">
    <source>
        <dbReference type="EMBL" id="MFD2042965.1"/>
    </source>
</evidence>
<evidence type="ECO:0000259" key="1">
    <source>
        <dbReference type="Pfam" id="PF00144"/>
    </source>
</evidence>
<organism evidence="2 3">
    <name type="scientific">Ornithinibacillus salinisoli</name>
    <dbReference type="NCBI Taxonomy" id="1848459"/>
    <lineage>
        <taxon>Bacteria</taxon>
        <taxon>Bacillati</taxon>
        <taxon>Bacillota</taxon>
        <taxon>Bacilli</taxon>
        <taxon>Bacillales</taxon>
        <taxon>Bacillaceae</taxon>
        <taxon>Ornithinibacillus</taxon>
    </lineage>
</organism>
<dbReference type="EMBL" id="JBHUHQ010000002">
    <property type="protein sequence ID" value="MFD2042965.1"/>
    <property type="molecule type" value="Genomic_DNA"/>
</dbReference>
<proteinExistence type="predicted"/>
<dbReference type="InterPro" id="IPR001466">
    <property type="entry name" value="Beta-lactam-related"/>
</dbReference>
<name>A0ABW4VWN1_9BACI</name>
<dbReference type="GO" id="GO:0016787">
    <property type="term" value="F:hydrolase activity"/>
    <property type="evidence" value="ECO:0007669"/>
    <property type="project" value="UniProtKB-KW"/>
</dbReference>
<dbReference type="SUPFAM" id="SSF56601">
    <property type="entry name" value="beta-lactamase/transpeptidase-like"/>
    <property type="match status" value="1"/>
</dbReference>
<comment type="caution">
    <text evidence="2">The sequence shown here is derived from an EMBL/GenBank/DDBJ whole genome shotgun (WGS) entry which is preliminary data.</text>
</comment>
<keyword evidence="2" id="KW-0378">Hydrolase</keyword>
<accession>A0ABW4VWN1</accession>
<keyword evidence="3" id="KW-1185">Reference proteome</keyword>
<gene>
    <name evidence="2" type="ORF">ACFSJF_01400</name>
</gene>
<evidence type="ECO:0000313" key="3">
    <source>
        <dbReference type="Proteomes" id="UP001597383"/>
    </source>
</evidence>
<dbReference type="Pfam" id="PF00144">
    <property type="entry name" value="Beta-lactamase"/>
    <property type="match status" value="1"/>
</dbReference>
<dbReference type="Gene3D" id="3.40.710.10">
    <property type="entry name" value="DD-peptidase/beta-lactamase superfamily"/>
    <property type="match status" value="1"/>
</dbReference>